<dbReference type="Proteomes" id="UP000244722">
    <property type="component" value="Unassembled WGS sequence"/>
</dbReference>
<protein>
    <submittedName>
        <fullName evidence="2">Uncharacterized protein</fullName>
    </submittedName>
</protein>
<keyword evidence="3" id="KW-1185">Reference proteome</keyword>
<evidence type="ECO:0000313" key="2">
    <source>
        <dbReference type="EMBL" id="PUU72417.1"/>
    </source>
</evidence>
<dbReference type="PROSITE" id="PS51257">
    <property type="entry name" value="PROKAR_LIPOPROTEIN"/>
    <property type="match status" value="1"/>
</dbReference>
<sequence>MFLARITPSARSLSLKIWTNDTLNSVNTSLLTGCSSFPTDGSSPLIEGSSPPTGGISLPTHGAEEIVVEKIFPILALFSYAQLICTIASKLLASGFYFSLKPVSQTIDGNLAPSNYTYASSSFSEDPVQSPVGSPRAVQY</sequence>
<name>A0A2T6ZA92_TUBBO</name>
<evidence type="ECO:0000256" key="1">
    <source>
        <dbReference type="SAM" id="MobiDB-lite"/>
    </source>
</evidence>
<evidence type="ECO:0000313" key="3">
    <source>
        <dbReference type="Proteomes" id="UP000244722"/>
    </source>
</evidence>
<dbReference type="EMBL" id="NESQ01000543">
    <property type="protein sequence ID" value="PUU72417.1"/>
    <property type="molecule type" value="Genomic_DNA"/>
</dbReference>
<proteinExistence type="predicted"/>
<dbReference type="AlphaFoldDB" id="A0A2T6ZA92"/>
<feature type="region of interest" description="Disordered" evidence="1">
    <location>
        <begin position="121"/>
        <end position="140"/>
    </location>
</feature>
<reference evidence="2 3" key="1">
    <citation type="submission" date="2017-04" db="EMBL/GenBank/DDBJ databases">
        <title>Draft genome sequence of Tuber borchii Vittad., a whitish edible truffle.</title>
        <authorList>
            <consortium name="DOE Joint Genome Institute"/>
            <person name="Murat C."/>
            <person name="Kuo A."/>
            <person name="Barry K.W."/>
            <person name="Clum A."/>
            <person name="Dockter R.B."/>
            <person name="Fauchery L."/>
            <person name="Iotti M."/>
            <person name="Kohler A."/>
            <person name="Labutti K."/>
            <person name="Lindquist E.A."/>
            <person name="Lipzen A."/>
            <person name="Ohm R.A."/>
            <person name="Wang M."/>
            <person name="Grigoriev I.V."/>
            <person name="Zambonelli A."/>
            <person name="Martin F.M."/>
        </authorList>
    </citation>
    <scope>NUCLEOTIDE SEQUENCE [LARGE SCALE GENOMIC DNA]</scope>
    <source>
        <strain evidence="2 3">Tbo3840</strain>
    </source>
</reference>
<organism evidence="2 3">
    <name type="scientific">Tuber borchii</name>
    <name type="common">White truffle</name>
    <dbReference type="NCBI Taxonomy" id="42251"/>
    <lineage>
        <taxon>Eukaryota</taxon>
        <taxon>Fungi</taxon>
        <taxon>Dikarya</taxon>
        <taxon>Ascomycota</taxon>
        <taxon>Pezizomycotina</taxon>
        <taxon>Pezizomycetes</taxon>
        <taxon>Pezizales</taxon>
        <taxon>Tuberaceae</taxon>
        <taxon>Tuber</taxon>
    </lineage>
</organism>
<gene>
    <name evidence="2" type="ORF">B9Z19DRAFT_1069781</name>
</gene>
<comment type="caution">
    <text evidence="2">The sequence shown here is derived from an EMBL/GenBank/DDBJ whole genome shotgun (WGS) entry which is preliminary data.</text>
</comment>
<accession>A0A2T6ZA92</accession>